<proteinExistence type="predicted"/>
<accession>A0AAW1EZ71</accession>
<evidence type="ECO:0000256" key="2">
    <source>
        <dbReference type="SAM" id="Coils"/>
    </source>
</evidence>
<dbReference type="Gene3D" id="1.20.5.990">
    <property type="entry name" value="Nemo cc2-lz domain - 1d5 darpin complex"/>
    <property type="match status" value="1"/>
</dbReference>
<dbReference type="GO" id="GO:0071222">
    <property type="term" value="P:cellular response to lipopolysaccharide"/>
    <property type="evidence" value="ECO:0007669"/>
    <property type="project" value="TreeGrafter"/>
</dbReference>
<dbReference type="Proteomes" id="UP001488805">
    <property type="component" value="Unassembled WGS sequence"/>
</dbReference>
<sequence length="297" mass="34615">MSQHESTMDRPPVERSQTTDIRQTHRLYPSLPNTDRYEVCVADPSTGDKLHTAAVYHPDSVTQSEASAGSRDVRMKAQIILLEEQRQELLSINEKWAKEYRTMVRYYKERVQELKASLQREMCEEGENNATSPKQVKDKESALTGDELLKAENEAVELRARNGTLTRKVQRQHDEIRRLNKALEEALQTAQPLSVSSETLQDVWKHQAEVYKEDFLTERRDREKLKDKYLEQEKKFRRVHSELRVLKSQVTWTPPPQPALHSSSSSTNQATRPHWELRQIDQHHVQLQRGNTLDSKP</sequence>
<evidence type="ECO:0000256" key="1">
    <source>
        <dbReference type="ARBA" id="ARBA00023054"/>
    </source>
</evidence>
<organism evidence="4 5">
    <name type="scientific">Zoarces viviparus</name>
    <name type="common">Viviparous eelpout</name>
    <name type="synonym">Blennius viviparus</name>
    <dbReference type="NCBI Taxonomy" id="48416"/>
    <lineage>
        <taxon>Eukaryota</taxon>
        <taxon>Metazoa</taxon>
        <taxon>Chordata</taxon>
        <taxon>Craniata</taxon>
        <taxon>Vertebrata</taxon>
        <taxon>Euteleostomi</taxon>
        <taxon>Actinopterygii</taxon>
        <taxon>Neopterygii</taxon>
        <taxon>Teleostei</taxon>
        <taxon>Neoteleostei</taxon>
        <taxon>Acanthomorphata</taxon>
        <taxon>Eupercaria</taxon>
        <taxon>Perciformes</taxon>
        <taxon>Cottioidei</taxon>
        <taxon>Zoarcales</taxon>
        <taxon>Zoarcidae</taxon>
        <taxon>Zoarcinae</taxon>
        <taxon>Zoarces</taxon>
    </lineage>
</organism>
<gene>
    <name evidence="4" type="ORF">VZT92_014104</name>
</gene>
<dbReference type="GO" id="GO:0006357">
    <property type="term" value="P:regulation of transcription by RNA polymerase II"/>
    <property type="evidence" value="ECO:0007669"/>
    <property type="project" value="TreeGrafter"/>
</dbReference>
<evidence type="ECO:0000313" key="4">
    <source>
        <dbReference type="EMBL" id="KAK9527553.1"/>
    </source>
</evidence>
<evidence type="ECO:0000256" key="3">
    <source>
        <dbReference type="SAM" id="MobiDB-lite"/>
    </source>
</evidence>
<comment type="caution">
    <text evidence="4">The sequence shown here is derived from an EMBL/GenBank/DDBJ whole genome shotgun (WGS) entry which is preliminary data.</text>
</comment>
<dbReference type="PANTHER" id="PTHR31882:SF2">
    <property type="entry name" value="TNFAIP3-INTERACTING PROTEIN 3"/>
    <property type="match status" value="1"/>
</dbReference>
<feature type="region of interest" description="Disordered" evidence="3">
    <location>
        <begin position="249"/>
        <end position="272"/>
    </location>
</feature>
<evidence type="ECO:0000313" key="5">
    <source>
        <dbReference type="Proteomes" id="UP001488805"/>
    </source>
</evidence>
<dbReference type="EMBL" id="JBCEZU010000112">
    <property type="protein sequence ID" value="KAK9527553.1"/>
    <property type="molecule type" value="Genomic_DNA"/>
</dbReference>
<evidence type="ECO:0008006" key="6">
    <source>
        <dbReference type="Google" id="ProtNLM"/>
    </source>
</evidence>
<name>A0AAW1EZ71_ZOAVI</name>
<feature type="region of interest" description="Disordered" evidence="3">
    <location>
        <begin position="1"/>
        <end position="29"/>
    </location>
</feature>
<protein>
    <recommendedName>
        <fullName evidence="6">TNFAIP3-interacting protein 1-like</fullName>
    </recommendedName>
</protein>
<feature type="compositionally biased region" description="Basic and acidic residues" evidence="3">
    <location>
        <begin position="1"/>
        <end position="13"/>
    </location>
</feature>
<keyword evidence="1 2" id="KW-0175">Coiled coil</keyword>
<dbReference type="AlphaFoldDB" id="A0AAW1EZ71"/>
<dbReference type="GO" id="GO:0043122">
    <property type="term" value="P:regulation of canonical NF-kappaB signal transduction"/>
    <property type="evidence" value="ECO:0007669"/>
    <property type="project" value="UniProtKB-ARBA"/>
</dbReference>
<keyword evidence="5" id="KW-1185">Reference proteome</keyword>
<feature type="compositionally biased region" description="Polar residues" evidence="3">
    <location>
        <begin position="260"/>
        <end position="271"/>
    </location>
</feature>
<feature type="coiled-coil region" evidence="2">
    <location>
        <begin position="148"/>
        <end position="189"/>
    </location>
</feature>
<reference evidence="4 5" key="1">
    <citation type="journal article" date="2024" name="Genome Biol. Evol.">
        <title>Chromosome-level genome assembly of the viviparous eelpout Zoarces viviparus.</title>
        <authorList>
            <person name="Fuhrmann N."/>
            <person name="Brasseur M.V."/>
            <person name="Bakowski C.E."/>
            <person name="Podsiadlowski L."/>
            <person name="Prost S."/>
            <person name="Krehenwinkel H."/>
            <person name="Mayer C."/>
        </authorList>
    </citation>
    <scope>NUCLEOTIDE SEQUENCE [LARGE SCALE GENOMIC DNA]</scope>
    <source>
        <strain evidence="4">NO-MEL_2022_Ind0_liver</strain>
    </source>
</reference>
<dbReference type="PANTHER" id="PTHR31882">
    <property type="entry name" value="TNFAIP3-INTERACTING PROTEIN COILED COIL FAMILY MEMBER"/>
    <property type="match status" value="1"/>
</dbReference>
<dbReference type="GO" id="GO:0005737">
    <property type="term" value="C:cytoplasm"/>
    <property type="evidence" value="ECO:0007669"/>
    <property type="project" value="UniProtKB-ARBA"/>
</dbReference>